<protein>
    <submittedName>
        <fullName evidence="3">Thioredoxin family protein</fullName>
    </submittedName>
</protein>
<feature type="chain" id="PRO_5027877764" evidence="1">
    <location>
        <begin position="19"/>
        <end position="147"/>
    </location>
</feature>
<feature type="domain" description="Thioredoxin" evidence="2">
    <location>
        <begin position="5"/>
        <end position="147"/>
    </location>
</feature>
<dbReference type="EMBL" id="CACVAP010000083">
    <property type="protein sequence ID" value="CAA6815781.1"/>
    <property type="molecule type" value="Genomic_DNA"/>
</dbReference>
<evidence type="ECO:0000259" key="2">
    <source>
        <dbReference type="PROSITE" id="PS51352"/>
    </source>
</evidence>
<keyword evidence="1" id="KW-0732">Signal</keyword>
<accession>A0A6S6T4S0</accession>
<dbReference type="InterPro" id="IPR013766">
    <property type="entry name" value="Thioredoxin_domain"/>
</dbReference>
<evidence type="ECO:0000256" key="1">
    <source>
        <dbReference type="SAM" id="SignalP"/>
    </source>
</evidence>
<dbReference type="PANTHER" id="PTHR42852">
    <property type="entry name" value="THIOL:DISULFIDE INTERCHANGE PROTEIN DSBE"/>
    <property type="match status" value="1"/>
</dbReference>
<name>A0A6S6T4S0_9BACT</name>
<dbReference type="AlphaFoldDB" id="A0A6S6T4S0"/>
<dbReference type="GO" id="GO:0016491">
    <property type="term" value="F:oxidoreductase activity"/>
    <property type="evidence" value="ECO:0007669"/>
    <property type="project" value="InterPro"/>
</dbReference>
<dbReference type="InterPro" id="IPR036249">
    <property type="entry name" value="Thioredoxin-like_sf"/>
</dbReference>
<organism evidence="3">
    <name type="scientific">uncultured Sulfurovum sp</name>
    <dbReference type="NCBI Taxonomy" id="269237"/>
    <lineage>
        <taxon>Bacteria</taxon>
        <taxon>Pseudomonadati</taxon>
        <taxon>Campylobacterota</taxon>
        <taxon>Epsilonproteobacteria</taxon>
        <taxon>Campylobacterales</taxon>
        <taxon>Sulfurovaceae</taxon>
        <taxon>Sulfurovum</taxon>
        <taxon>environmental samples</taxon>
    </lineage>
</organism>
<dbReference type="SUPFAM" id="SSF52833">
    <property type="entry name" value="Thioredoxin-like"/>
    <property type="match status" value="1"/>
</dbReference>
<reference evidence="3" key="1">
    <citation type="submission" date="2020-01" db="EMBL/GenBank/DDBJ databases">
        <authorList>
            <person name="Meier V. D."/>
            <person name="Meier V D."/>
        </authorList>
    </citation>
    <scope>NUCLEOTIDE SEQUENCE</scope>
    <source>
        <strain evidence="3">HLG_WM_MAG_06</strain>
    </source>
</reference>
<dbReference type="PANTHER" id="PTHR42852:SF17">
    <property type="entry name" value="THIOREDOXIN-LIKE PROTEIN HI_1115"/>
    <property type="match status" value="1"/>
</dbReference>
<feature type="signal peptide" evidence="1">
    <location>
        <begin position="1"/>
        <end position="18"/>
    </location>
</feature>
<gene>
    <name evidence="3" type="ORF">HELGO_WM7144</name>
</gene>
<dbReference type="InterPro" id="IPR050553">
    <property type="entry name" value="Thioredoxin_ResA/DsbE_sf"/>
</dbReference>
<evidence type="ECO:0000313" key="3">
    <source>
        <dbReference type="EMBL" id="CAA6815781.1"/>
    </source>
</evidence>
<dbReference type="Gene3D" id="3.40.30.10">
    <property type="entry name" value="Glutaredoxin"/>
    <property type="match status" value="1"/>
</dbReference>
<dbReference type="PROSITE" id="PS51352">
    <property type="entry name" value="THIOREDOXIN_2"/>
    <property type="match status" value="1"/>
</dbReference>
<dbReference type="CDD" id="cd02966">
    <property type="entry name" value="TlpA_like_family"/>
    <property type="match status" value="1"/>
</dbReference>
<dbReference type="InterPro" id="IPR000866">
    <property type="entry name" value="AhpC/TSA"/>
</dbReference>
<proteinExistence type="predicted"/>
<dbReference type="Pfam" id="PF00578">
    <property type="entry name" value="AhpC-TSA"/>
    <property type="match status" value="1"/>
</dbReference>
<dbReference type="GO" id="GO:0016209">
    <property type="term" value="F:antioxidant activity"/>
    <property type="evidence" value="ECO:0007669"/>
    <property type="project" value="InterPro"/>
</dbReference>
<sequence>MFKKTLSALLFSSLTLMALETGETIPKDIQTQLNMEEDKVYVLNFFASWCKACKKELALVNKVHNEKITNIIGINVDKKKEEGEAFVQELELQFPVIYDEEKALVETFSPIGFPAVYYVKNNKVLHTIFGAVDNIDEQIASDIKEIK</sequence>